<name>T1GY11_MEGSC</name>
<dbReference type="Pfam" id="PF08368">
    <property type="entry name" value="FAST_2"/>
    <property type="match status" value="1"/>
</dbReference>
<dbReference type="STRING" id="36166.T1GY11"/>
<feature type="domain" description="FAST kinase-like protein subdomain 2" evidence="1">
    <location>
        <begin position="123"/>
        <end position="194"/>
    </location>
</feature>
<protein>
    <recommendedName>
        <fullName evidence="1">FAST kinase-like protein subdomain 2 domain-containing protein</fullName>
    </recommendedName>
</protein>
<reference evidence="2" key="2">
    <citation type="submission" date="2015-06" db="UniProtKB">
        <authorList>
            <consortium name="EnsemblMetazoa"/>
        </authorList>
    </citation>
    <scope>IDENTIFICATION</scope>
</reference>
<evidence type="ECO:0000313" key="2">
    <source>
        <dbReference type="EnsemblMetazoa" id="MESCA008726-PA"/>
    </source>
</evidence>
<dbReference type="EnsemblMetazoa" id="MESCA008726-RA">
    <property type="protein sequence ID" value="MESCA008726-PA"/>
    <property type="gene ID" value="MESCA008726"/>
</dbReference>
<evidence type="ECO:0000259" key="1">
    <source>
        <dbReference type="Pfam" id="PF08368"/>
    </source>
</evidence>
<dbReference type="HOGENOM" id="CLU_1405731_0_0_1"/>
<proteinExistence type="predicted"/>
<organism evidence="2 3">
    <name type="scientific">Megaselia scalaris</name>
    <name type="common">Humpbacked fly</name>
    <name type="synonym">Phora scalaris</name>
    <dbReference type="NCBI Taxonomy" id="36166"/>
    <lineage>
        <taxon>Eukaryota</taxon>
        <taxon>Metazoa</taxon>
        <taxon>Ecdysozoa</taxon>
        <taxon>Arthropoda</taxon>
        <taxon>Hexapoda</taxon>
        <taxon>Insecta</taxon>
        <taxon>Pterygota</taxon>
        <taxon>Neoptera</taxon>
        <taxon>Endopterygota</taxon>
        <taxon>Diptera</taxon>
        <taxon>Brachycera</taxon>
        <taxon>Muscomorpha</taxon>
        <taxon>Platypezoidea</taxon>
        <taxon>Phoridae</taxon>
        <taxon>Megaseliini</taxon>
        <taxon>Megaselia</taxon>
    </lineage>
</organism>
<dbReference type="InterPro" id="IPR013579">
    <property type="entry name" value="FAST_2"/>
</dbReference>
<dbReference type="EMBL" id="CAQQ02136821">
    <property type="status" value="NOT_ANNOTATED_CDS"/>
    <property type="molecule type" value="Genomic_DNA"/>
</dbReference>
<dbReference type="EMBL" id="CAQQ02136822">
    <property type="status" value="NOT_ANNOTATED_CDS"/>
    <property type="molecule type" value="Genomic_DNA"/>
</dbReference>
<keyword evidence="3" id="KW-1185">Reference proteome</keyword>
<sequence length="194" mass="21671">MLGIRHIPRIVSSRLGLCQYSTKNLTQQKFNANTQNKPKGIVAAAFKNLKEDKSEETLQKASLDIEEAIVKAKSKNEWLTHVWTLALLGVVENSQLQLVLSEKFIKDLIEEQSGKALLPNINMKLLNLNAYSKLIAKDFKGQHLPETSKIFEVPIAHSKSKQIITNSMLDAFKSLVLSGNNVKSLVNTNMGFLI</sequence>
<accession>T1GY11</accession>
<evidence type="ECO:0000313" key="3">
    <source>
        <dbReference type="Proteomes" id="UP000015102"/>
    </source>
</evidence>
<dbReference type="Proteomes" id="UP000015102">
    <property type="component" value="Unassembled WGS sequence"/>
</dbReference>
<reference evidence="3" key="1">
    <citation type="submission" date="2013-02" db="EMBL/GenBank/DDBJ databases">
        <authorList>
            <person name="Hughes D."/>
        </authorList>
    </citation>
    <scope>NUCLEOTIDE SEQUENCE</scope>
    <source>
        <strain>Durham</strain>
        <strain evidence="3">NC isolate 2 -- Noor lab</strain>
    </source>
</reference>
<dbReference type="AlphaFoldDB" id="T1GY11"/>